<dbReference type="InterPro" id="IPR024038">
    <property type="entry name" value="MYXO-CTERM"/>
</dbReference>
<proteinExistence type="predicted"/>
<feature type="compositionally biased region" description="Polar residues" evidence="1">
    <location>
        <begin position="330"/>
        <end position="340"/>
    </location>
</feature>
<sequence>MLRNRFWTSFAEGAVLAGTCALVLSLPRLADACGATPSELRETVPADGDTYPANAALMFWGDGLSVDKVTVTIDGEPAALVPAPLVEGLGALAVKVEPEPLPGQVVVVAGEFCDENDNCPASITFTAGEPDVTVPAPVVEASFFAVFEHAPLILPGGCDGGFQVDQTIYVHLEQPAPTAGEAASFFEVTWDPGEEFEPSALRRTARALEPTTILPIALPADRFGGADVSTDVCFEVVARDAAGNASAPFELCPPCFMRADAAPLPDSSEAPPEPLWTEADAVPGSACAPATETTGEDTAGESGEEPTSGGESESGEAPTSGTTAEPDSETGAQEETSDSATAGEDAPDKGCACNSDGEGGLGSLLLLALGLVGVRRRR</sequence>
<name>A0ABY7HJ99_9BACT</name>
<dbReference type="NCBIfam" id="TIGR03901">
    <property type="entry name" value="MYXO-CTERM"/>
    <property type="match status" value="1"/>
</dbReference>
<reference evidence="2" key="1">
    <citation type="submission" date="2022-11" db="EMBL/GenBank/DDBJ databases">
        <title>Minimal conservation of predation-associated metabolite biosynthetic gene clusters underscores biosynthetic potential of Myxococcota including descriptions for ten novel species: Archangium lansinium sp. nov., Myxococcus landrumus sp. nov., Nannocystis bai.</title>
        <authorList>
            <person name="Ahearne A."/>
            <person name="Stevens C."/>
            <person name="Dowd S."/>
        </authorList>
    </citation>
    <scope>NUCLEOTIDE SEQUENCE</scope>
    <source>
        <strain evidence="2">Fl3</strain>
    </source>
</reference>
<dbReference type="EMBL" id="CP114040">
    <property type="protein sequence ID" value="WAS99183.1"/>
    <property type="molecule type" value="Genomic_DNA"/>
</dbReference>
<feature type="compositionally biased region" description="Acidic residues" evidence="1">
    <location>
        <begin position="294"/>
        <end position="304"/>
    </location>
</feature>
<evidence type="ECO:0000256" key="1">
    <source>
        <dbReference type="SAM" id="MobiDB-lite"/>
    </source>
</evidence>
<evidence type="ECO:0000313" key="2">
    <source>
        <dbReference type="EMBL" id="WAS99183.1"/>
    </source>
</evidence>
<accession>A0ABY7HJ99</accession>
<evidence type="ECO:0000313" key="3">
    <source>
        <dbReference type="Proteomes" id="UP001164459"/>
    </source>
</evidence>
<gene>
    <name evidence="2" type="ORF">O0S08_23900</name>
</gene>
<protein>
    <submittedName>
        <fullName evidence="2">MYXO-CTERM sorting domain-containing protein</fullName>
    </submittedName>
</protein>
<dbReference type="RefSeq" id="WP_269041544.1">
    <property type="nucleotide sequence ID" value="NZ_CP114040.1"/>
</dbReference>
<feature type="compositionally biased region" description="Low complexity" evidence="1">
    <location>
        <begin position="305"/>
        <end position="323"/>
    </location>
</feature>
<feature type="region of interest" description="Disordered" evidence="1">
    <location>
        <begin position="285"/>
        <end position="360"/>
    </location>
</feature>
<keyword evidence="3" id="KW-1185">Reference proteome</keyword>
<dbReference type="Proteomes" id="UP001164459">
    <property type="component" value="Chromosome"/>
</dbReference>
<organism evidence="2 3">
    <name type="scientific">Nannocystis punicea</name>
    <dbReference type="NCBI Taxonomy" id="2995304"/>
    <lineage>
        <taxon>Bacteria</taxon>
        <taxon>Pseudomonadati</taxon>
        <taxon>Myxococcota</taxon>
        <taxon>Polyangia</taxon>
        <taxon>Nannocystales</taxon>
        <taxon>Nannocystaceae</taxon>
        <taxon>Nannocystis</taxon>
    </lineage>
</organism>